<evidence type="ECO:0000313" key="2">
    <source>
        <dbReference type="EMBL" id="VTT74590.1"/>
    </source>
</evidence>
<feature type="coiled-coil region" evidence="1">
    <location>
        <begin position="179"/>
        <end position="293"/>
    </location>
</feature>
<evidence type="ECO:0000256" key="1">
    <source>
        <dbReference type="SAM" id="Coils"/>
    </source>
</evidence>
<dbReference type="EMBL" id="CABFJX010000374">
    <property type="protein sequence ID" value="VTT74590.1"/>
    <property type="molecule type" value="Genomic_DNA"/>
</dbReference>
<reference evidence="2" key="1">
    <citation type="submission" date="2019-05" db="EMBL/GenBank/DDBJ databases">
        <authorList>
            <person name="Piombo E."/>
        </authorList>
    </citation>
    <scope>NUCLEOTIDE SEQUENCE</scope>
    <source>
        <strain evidence="2">C2S</strain>
    </source>
</reference>
<feature type="coiled-coil region" evidence="1">
    <location>
        <begin position="598"/>
        <end position="666"/>
    </location>
</feature>
<dbReference type="Proteomes" id="UP000760494">
    <property type="component" value="Unassembled WGS sequence"/>
</dbReference>
<accession>A0A9Q9UCE7</accession>
<proteinExistence type="predicted"/>
<organism evidence="2 3">
    <name type="scientific">Fusarium fujikuroi</name>
    <name type="common">Bakanae and foot rot disease fungus</name>
    <name type="synonym">Gibberella fujikuroi</name>
    <dbReference type="NCBI Taxonomy" id="5127"/>
    <lineage>
        <taxon>Eukaryota</taxon>
        <taxon>Fungi</taxon>
        <taxon>Dikarya</taxon>
        <taxon>Ascomycota</taxon>
        <taxon>Pezizomycotina</taxon>
        <taxon>Sordariomycetes</taxon>
        <taxon>Hypocreomycetidae</taxon>
        <taxon>Hypocreales</taxon>
        <taxon>Nectriaceae</taxon>
        <taxon>Fusarium</taxon>
        <taxon>Fusarium fujikuroi species complex</taxon>
    </lineage>
</organism>
<dbReference type="AlphaFoldDB" id="A0A9Q9UCE7"/>
<protein>
    <submittedName>
        <fullName evidence="2">Uncharacterized protein</fullName>
    </submittedName>
</protein>
<feature type="coiled-coil region" evidence="1">
    <location>
        <begin position="50"/>
        <end position="84"/>
    </location>
</feature>
<feature type="coiled-coil region" evidence="1">
    <location>
        <begin position="329"/>
        <end position="436"/>
    </location>
</feature>
<evidence type="ECO:0000313" key="3">
    <source>
        <dbReference type="Proteomes" id="UP000760494"/>
    </source>
</evidence>
<sequence length="785" mass="88382">MSEFGDIPSVVIDTAIGELPDQRKAATIRRWLVQAHEKATDKEREAYNKERQAAQALQEFESQRSRLEEMEKDLESRKAALDLEHTRIAGVAERLPSGLSKTLEGASAAMNQTMGSTSESIEALKNEVGEVTKNASGIRDLVSALPSRSTLEEWANSQDQGRFQSIRAFISESMEKLKAQDTSEQSAELEQLRIKYETQSHEVSKLEGEKKALDKEVQSLGNRDRESLIVITNLQADRSSRDQTISTLEGEKESLQQELESLRSSDSGKAVELNQLRSRCRVMEQEVSTLRKDKTSLGAEVELLRSSERESSSKLGDLRAECSAKSQAIADLQGEKEVSEHKLQKLRELHGESVKMSAQLEAQLSASEQEVRKLEQRNQDLVGKADGLQTENSKLLQDVSHLQTQRVSLEEKAQGFNSLSEEHEETRKLLQDANVEIGVLHNRIKRREDECERNSKWREEVREENTAARDALNAKETYIRDLESRITLTEAEQEELVAARSRLQILEPELGHVRELLEQETDARIRSEQDRETLNQNIVQVTQDMSSWNGRYTSLSETHAKAEEALGKQLDAAHRDLGEQWSKNEELQTQLTTVTRELGAKDLEMANIEGQLATLQRELQDERRRVDEVENVGENVKSILETLESTQRLRKELSDTKSLLKEAEERLIAQQAIGQGFTSELAKMYSILAESLSDLPTAPGSNGSFRMHYVATRIAPLLIVPGAKDNLEAFLRRKSSNWHCFEQVVSTGPSHGDVGQGKCSKHVTGCILVCVVSYGGEDLLMFRER</sequence>
<name>A0A9Q9UCE7_FUSFU</name>
<feature type="coiled-coil region" evidence="1">
    <location>
        <begin position="479"/>
        <end position="537"/>
    </location>
</feature>
<comment type="caution">
    <text evidence="2">The sequence shown here is derived from an EMBL/GenBank/DDBJ whole genome shotgun (WGS) entry which is preliminary data.</text>
</comment>
<dbReference type="Gene3D" id="1.20.5.1700">
    <property type="match status" value="1"/>
</dbReference>
<gene>
    <name evidence="2" type="ORF">C2S_1775</name>
</gene>
<keyword evidence="1" id="KW-0175">Coiled coil</keyword>